<evidence type="ECO:0000256" key="9">
    <source>
        <dbReference type="ARBA" id="ARBA00022840"/>
    </source>
</evidence>
<evidence type="ECO:0000256" key="6">
    <source>
        <dbReference type="ARBA" id="ARBA00022692"/>
    </source>
</evidence>
<feature type="domain" description="Response regulatory" evidence="16">
    <location>
        <begin position="585"/>
        <end position="704"/>
    </location>
</feature>
<feature type="modified residue" description="4-aspartylphosphate" evidence="13">
    <location>
        <position position="634"/>
    </location>
</feature>
<dbReference type="InterPro" id="IPR003594">
    <property type="entry name" value="HATPase_dom"/>
</dbReference>
<evidence type="ECO:0000256" key="2">
    <source>
        <dbReference type="ARBA" id="ARBA00004370"/>
    </source>
</evidence>
<dbReference type="InterPro" id="IPR011006">
    <property type="entry name" value="CheY-like_superfamily"/>
</dbReference>
<dbReference type="SMART" id="SM00388">
    <property type="entry name" value="HisKA"/>
    <property type="match status" value="1"/>
</dbReference>
<dbReference type="Pfam" id="PF12860">
    <property type="entry name" value="PAS_7"/>
    <property type="match status" value="1"/>
</dbReference>
<evidence type="ECO:0000259" key="15">
    <source>
        <dbReference type="PROSITE" id="PS50109"/>
    </source>
</evidence>
<comment type="caution">
    <text evidence="17">The sequence shown here is derived from an EMBL/GenBank/DDBJ whole genome shotgun (WGS) entry which is preliminary data.</text>
</comment>
<dbReference type="Gene3D" id="1.10.287.130">
    <property type="match status" value="1"/>
</dbReference>
<evidence type="ECO:0000256" key="1">
    <source>
        <dbReference type="ARBA" id="ARBA00000085"/>
    </source>
</evidence>
<evidence type="ECO:0000256" key="12">
    <source>
        <dbReference type="ARBA" id="ARBA00023136"/>
    </source>
</evidence>
<evidence type="ECO:0000256" key="11">
    <source>
        <dbReference type="ARBA" id="ARBA00023012"/>
    </source>
</evidence>
<keyword evidence="6" id="KW-0812">Transmembrane</keyword>
<dbReference type="SUPFAM" id="SSF55874">
    <property type="entry name" value="ATPase domain of HSP90 chaperone/DNA topoisomerase II/histidine kinase"/>
    <property type="match status" value="1"/>
</dbReference>
<dbReference type="CDD" id="cd17546">
    <property type="entry name" value="REC_hyHK_CKI1_RcsC-like"/>
    <property type="match status" value="1"/>
</dbReference>
<dbReference type="SMART" id="SM00448">
    <property type="entry name" value="REC"/>
    <property type="match status" value="1"/>
</dbReference>
<dbReference type="GO" id="GO:0005524">
    <property type="term" value="F:ATP binding"/>
    <property type="evidence" value="ECO:0007669"/>
    <property type="project" value="UniProtKB-KW"/>
</dbReference>
<dbReference type="EMBL" id="BLJE01000002">
    <property type="protein sequence ID" value="GFE64461.1"/>
    <property type="molecule type" value="Genomic_DNA"/>
</dbReference>
<dbReference type="EC" id="2.7.13.3" evidence="3"/>
<dbReference type="CDD" id="cd00082">
    <property type="entry name" value="HisKA"/>
    <property type="match status" value="1"/>
</dbReference>
<gene>
    <name evidence="17" type="ORF">KIN_15350</name>
</gene>
<dbReference type="PRINTS" id="PR00344">
    <property type="entry name" value="BCTRLSENSOR"/>
</dbReference>
<evidence type="ECO:0000313" key="17">
    <source>
        <dbReference type="EMBL" id="GFE64461.1"/>
    </source>
</evidence>
<dbReference type="Gene3D" id="3.30.565.10">
    <property type="entry name" value="Histidine kinase-like ATPase, C-terminal domain"/>
    <property type="match status" value="1"/>
</dbReference>
<dbReference type="InterPro" id="IPR001789">
    <property type="entry name" value="Sig_transdc_resp-reg_receiver"/>
</dbReference>
<keyword evidence="4 13" id="KW-0597">Phosphoprotein</keyword>
<dbReference type="Pfam" id="PF00512">
    <property type="entry name" value="HisKA"/>
    <property type="match status" value="1"/>
</dbReference>
<dbReference type="SUPFAM" id="SSF47384">
    <property type="entry name" value="Homodimeric domain of signal transducing histidine kinase"/>
    <property type="match status" value="1"/>
</dbReference>
<keyword evidence="7" id="KW-0547">Nucleotide-binding</keyword>
<sequence>MKDFTHEDELQQERRARLAVERRLELKQAELIDANRKLSNHALSLSTQIIDQRRVVSQLEGQNTKVVHDLEMANSKVMMVERLLWDALETIQDGFALFDADFRLIIANQPYLRALDAGSIGPGNTYAKILDLCIEEGIVDLQGMPEDEWFDFMLGRWQGQAISPITLRLWDGSYIKMADRRTSDGGIVSLALNITDAILREEELRDARDTAQAADRAKSAFLAKMSHELRTPMNGVVGMADLLLEGDLDEEEVLYASTIRNSGDALLGIINDVLDFSKMEADKLELKPEAFNLERIVQDVALIVEPVVHEKSFTFTVDFDQFLPIEYIGDPGRLRQILTNLVGNAIKFTEKGFVLIRVTGMPMEDEGMFKLTFTVEDSGIGIDNEKIDHIFGEFNQIEDEANRKYEGTGLGLAITRGLIEQMDGEIWVESEKGEGTCFGFSLPIQLADTPEIATPPLPDGLKSALVLSDDDTDRAVLSRRLEQAGLNTRQGALCDGDPDNESPPDVTFIVANEDIEQTRSICLRIASTSPVILVGNAKHQSLRLDRIPFLRKPILKTNLFDKLAELPQFKTIDSTEDEPQLPLCRVLAAEDNKTNQLVFKKMIKRLNVDLRLVENGKEAVEAFKKDTPDLVFMDISMPEMDGMEATQLIREYEAAKDISPVPIVAMTAHALSGDEERIKNCGLTHYMTKPLKKHLIEEHINGVAATISPSEPDQPAFGPSPDPANS</sequence>
<dbReference type="GO" id="GO:0016020">
    <property type="term" value="C:membrane"/>
    <property type="evidence" value="ECO:0007669"/>
    <property type="project" value="UniProtKB-SubCell"/>
</dbReference>
<evidence type="ECO:0000256" key="13">
    <source>
        <dbReference type="PROSITE-ProRule" id="PRU00169"/>
    </source>
</evidence>
<dbReference type="PANTHER" id="PTHR45339:SF1">
    <property type="entry name" value="HYBRID SIGNAL TRANSDUCTION HISTIDINE KINASE J"/>
    <property type="match status" value="1"/>
</dbReference>
<dbReference type="Pfam" id="PF00072">
    <property type="entry name" value="Response_reg"/>
    <property type="match status" value="1"/>
</dbReference>
<feature type="region of interest" description="Disordered" evidence="14">
    <location>
        <begin position="706"/>
        <end position="726"/>
    </location>
</feature>
<dbReference type="PANTHER" id="PTHR45339">
    <property type="entry name" value="HYBRID SIGNAL TRANSDUCTION HISTIDINE KINASE J"/>
    <property type="match status" value="1"/>
</dbReference>
<dbReference type="PROSITE" id="PS50110">
    <property type="entry name" value="RESPONSE_REGULATORY"/>
    <property type="match status" value="1"/>
</dbReference>
<proteinExistence type="predicted"/>
<dbReference type="InterPro" id="IPR036890">
    <property type="entry name" value="HATPase_C_sf"/>
</dbReference>
<evidence type="ECO:0000313" key="18">
    <source>
        <dbReference type="Proteomes" id="UP000436822"/>
    </source>
</evidence>
<dbReference type="InterPro" id="IPR004358">
    <property type="entry name" value="Sig_transdc_His_kin-like_C"/>
</dbReference>
<feature type="domain" description="Histidine kinase" evidence="15">
    <location>
        <begin position="224"/>
        <end position="446"/>
    </location>
</feature>
<keyword evidence="10" id="KW-1133">Transmembrane helix</keyword>
<dbReference type="SUPFAM" id="SSF52172">
    <property type="entry name" value="CheY-like"/>
    <property type="match status" value="1"/>
</dbReference>
<reference evidence="17 18" key="1">
    <citation type="submission" date="2019-12" db="EMBL/GenBank/DDBJ databases">
        <title>Litoreibacter badius sp. nov., a novel bacteriochlorophyll a-containing bacterium in the genus Litoreibacter.</title>
        <authorList>
            <person name="Kanamuro M."/>
            <person name="Takabe Y."/>
            <person name="Mori K."/>
            <person name="Takaichi S."/>
            <person name="Hanada S."/>
        </authorList>
    </citation>
    <scope>NUCLEOTIDE SEQUENCE [LARGE SCALE GENOMIC DNA]</scope>
    <source>
        <strain evidence="17 18">K6</strain>
    </source>
</reference>
<dbReference type="InterPro" id="IPR003661">
    <property type="entry name" value="HisK_dim/P_dom"/>
</dbReference>
<evidence type="ECO:0000256" key="7">
    <source>
        <dbReference type="ARBA" id="ARBA00022741"/>
    </source>
</evidence>
<comment type="subcellular location">
    <subcellularLocation>
        <location evidence="2">Membrane</location>
    </subcellularLocation>
</comment>
<accession>A0A6N6JDQ8</accession>
<keyword evidence="5" id="KW-0808">Transferase</keyword>
<dbReference type="Pfam" id="PF02518">
    <property type="entry name" value="HATPase_c"/>
    <property type="match status" value="1"/>
</dbReference>
<name>A0A6N6JDQ8_9RHOB</name>
<dbReference type="AlphaFoldDB" id="A0A6N6JDQ8"/>
<protein>
    <recommendedName>
        <fullName evidence="3">histidine kinase</fullName>
        <ecNumber evidence="3">2.7.13.3</ecNumber>
    </recommendedName>
</protein>
<dbReference type="FunFam" id="3.30.565.10:FF:000010">
    <property type="entry name" value="Sensor histidine kinase RcsC"/>
    <property type="match status" value="1"/>
</dbReference>
<dbReference type="PROSITE" id="PS50109">
    <property type="entry name" value="HIS_KIN"/>
    <property type="match status" value="1"/>
</dbReference>
<dbReference type="InterPro" id="IPR005467">
    <property type="entry name" value="His_kinase_dom"/>
</dbReference>
<evidence type="ECO:0000256" key="14">
    <source>
        <dbReference type="SAM" id="MobiDB-lite"/>
    </source>
</evidence>
<dbReference type="FunFam" id="1.10.287.130:FF:000004">
    <property type="entry name" value="Ethylene receptor 1"/>
    <property type="match status" value="1"/>
</dbReference>
<evidence type="ECO:0000259" key="16">
    <source>
        <dbReference type="PROSITE" id="PS50110"/>
    </source>
</evidence>
<evidence type="ECO:0000256" key="5">
    <source>
        <dbReference type="ARBA" id="ARBA00022679"/>
    </source>
</evidence>
<evidence type="ECO:0000256" key="3">
    <source>
        <dbReference type="ARBA" id="ARBA00012438"/>
    </source>
</evidence>
<dbReference type="OrthoDB" id="9801651at2"/>
<dbReference type="Proteomes" id="UP000436822">
    <property type="component" value="Unassembled WGS sequence"/>
</dbReference>
<evidence type="ECO:0000256" key="4">
    <source>
        <dbReference type="ARBA" id="ARBA00022553"/>
    </source>
</evidence>
<keyword evidence="18" id="KW-1185">Reference proteome</keyword>
<dbReference type="RefSeq" id="WP_159805662.1">
    <property type="nucleotide sequence ID" value="NZ_BLJE01000002.1"/>
</dbReference>
<comment type="catalytic activity">
    <reaction evidence="1">
        <text>ATP + protein L-histidine = ADP + protein N-phospho-L-histidine.</text>
        <dbReference type="EC" id="2.7.13.3"/>
    </reaction>
</comment>
<keyword evidence="12" id="KW-0472">Membrane</keyword>
<evidence type="ECO:0000256" key="8">
    <source>
        <dbReference type="ARBA" id="ARBA00022777"/>
    </source>
</evidence>
<organism evidence="17 18">
    <name type="scientific">Litoreibacter roseus</name>
    <dbReference type="NCBI Taxonomy" id="2601869"/>
    <lineage>
        <taxon>Bacteria</taxon>
        <taxon>Pseudomonadati</taxon>
        <taxon>Pseudomonadota</taxon>
        <taxon>Alphaproteobacteria</taxon>
        <taxon>Rhodobacterales</taxon>
        <taxon>Roseobacteraceae</taxon>
        <taxon>Litoreibacter</taxon>
    </lineage>
</organism>
<dbReference type="GO" id="GO:0000155">
    <property type="term" value="F:phosphorelay sensor kinase activity"/>
    <property type="evidence" value="ECO:0007669"/>
    <property type="project" value="InterPro"/>
</dbReference>
<keyword evidence="9" id="KW-0067">ATP-binding</keyword>
<keyword evidence="8 17" id="KW-0418">Kinase</keyword>
<dbReference type="Gene3D" id="3.40.50.2300">
    <property type="match status" value="1"/>
</dbReference>
<dbReference type="InterPro" id="IPR036097">
    <property type="entry name" value="HisK_dim/P_sf"/>
</dbReference>
<keyword evidence="11" id="KW-0902">Two-component regulatory system</keyword>
<evidence type="ECO:0000256" key="10">
    <source>
        <dbReference type="ARBA" id="ARBA00022989"/>
    </source>
</evidence>
<dbReference type="SMART" id="SM00387">
    <property type="entry name" value="HATPase_c"/>
    <property type="match status" value="1"/>
</dbReference>
<dbReference type="CDD" id="cd16922">
    <property type="entry name" value="HATPase_EvgS-ArcB-TorS-like"/>
    <property type="match status" value="1"/>
</dbReference>